<organism evidence="1">
    <name type="scientific">Harvfovirus sp</name>
    <dbReference type="NCBI Taxonomy" id="2487768"/>
    <lineage>
        <taxon>Viruses</taxon>
        <taxon>Varidnaviria</taxon>
        <taxon>Bamfordvirae</taxon>
        <taxon>Nucleocytoviricota</taxon>
        <taxon>Megaviricetes</taxon>
        <taxon>Imitervirales</taxon>
        <taxon>Mimiviridae</taxon>
        <taxon>Klosneuvirinae</taxon>
    </lineage>
</organism>
<dbReference type="EMBL" id="MK072304">
    <property type="protein sequence ID" value="AYV81797.1"/>
    <property type="molecule type" value="Genomic_DNA"/>
</dbReference>
<evidence type="ECO:0000313" key="1">
    <source>
        <dbReference type="EMBL" id="AYV81797.1"/>
    </source>
</evidence>
<accession>A0A3G5A3L2</accession>
<reference evidence="1" key="1">
    <citation type="submission" date="2018-10" db="EMBL/GenBank/DDBJ databases">
        <title>Hidden diversity of soil giant viruses.</title>
        <authorList>
            <person name="Schulz F."/>
            <person name="Alteio L."/>
            <person name="Goudeau D."/>
            <person name="Ryan E.M."/>
            <person name="Malmstrom R.R."/>
            <person name="Blanchard J."/>
            <person name="Woyke T."/>
        </authorList>
    </citation>
    <scope>NUCLEOTIDE SEQUENCE</scope>
    <source>
        <strain evidence="1">HAV1</strain>
    </source>
</reference>
<name>A0A3G5A3L2_9VIRU</name>
<sequence length="78" mass="8988">MCDIVSEQMDSKLIWSLPNMNSRIGLDCLMKFDVVYFERYSGHVGLSSKNVGSKLRIKVKFAVRISIEINILRLFFSV</sequence>
<gene>
    <name evidence="1" type="ORF">Harvfovirus62_10</name>
</gene>
<protein>
    <submittedName>
        <fullName evidence="1">Uncharacterized protein</fullName>
    </submittedName>
</protein>
<proteinExistence type="predicted"/>